<proteinExistence type="predicted"/>
<organism evidence="3 4">
    <name type="scientific">Herpetosiphon geysericola</name>
    <dbReference type="NCBI Taxonomy" id="70996"/>
    <lineage>
        <taxon>Bacteria</taxon>
        <taxon>Bacillati</taxon>
        <taxon>Chloroflexota</taxon>
        <taxon>Chloroflexia</taxon>
        <taxon>Herpetosiphonales</taxon>
        <taxon>Herpetosiphonaceae</taxon>
        <taxon>Herpetosiphon</taxon>
    </lineage>
</organism>
<accession>A0A0P6Z2D1</accession>
<comment type="caution">
    <text evidence="3">The sequence shown here is derived from an EMBL/GenBank/DDBJ whole genome shotgun (WGS) entry which is preliminary data.</text>
</comment>
<dbReference type="RefSeq" id="WP_054532875.1">
    <property type="nucleotide sequence ID" value="NZ_LGKP01000006.1"/>
</dbReference>
<dbReference type="GO" id="GO:0050485">
    <property type="term" value="F:oxidoreductase activity, acting on X-H and Y-H to form an X-Y bond, with a disulfide as acceptor"/>
    <property type="evidence" value="ECO:0007669"/>
    <property type="project" value="InterPro"/>
</dbReference>
<evidence type="ECO:0000313" key="3">
    <source>
        <dbReference type="EMBL" id="KPL91348.1"/>
    </source>
</evidence>
<protein>
    <recommendedName>
        <fullName evidence="5">Selenoprotein B glycine/betaine/sarcosine/D-proline reductase</fullName>
    </recommendedName>
</protein>
<evidence type="ECO:0000256" key="1">
    <source>
        <dbReference type="ARBA" id="ARBA00022933"/>
    </source>
</evidence>
<sequence length="169" mass="18846">MRRAFNQLGAWFYRVMPGLGQRWAKRFQVQTVEAHIPWAAVRGTLAQQRISLITTGGVHLRSDSAFDMHDPHGDPSFRLIPASAKPNDLMITHDYYDHRDADQDVNIVLPISHFQQLAAQGTIQHLGPCYSFMGHITDEHIDTLIKQTAPTVARNLRAAGITAAVLTPA</sequence>
<evidence type="ECO:0000256" key="2">
    <source>
        <dbReference type="ARBA" id="ARBA00023002"/>
    </source>
</evidence>
<dbReference type="InterPro" id="IPR010187">
    <property type="entry name" value="Various_sel_PB"/>
</dbReference>
<keyword evidence="4" id="KW-1185">Reference proteome</keyword>
<dbReference type="STRING" id="70996.SE18_02680"/>
<gene>
    <name evidence="3" type="ORF">SE18_02680</name>
</gene>
<keyword evidence="2" id="KW-0560">Oxidoreductase</keyword>
<dbReference type="EMBL" id="LGKP01000006">
    <property type="protein sequence ID" value="KPL91348.1"/>
    <property type="molecule type" value="Genomic_DNA"/>
</dbReference>
<dbReference type="PATRIC" id="fig|70996.4.peg.1695"/>
<dbReference type="Pfam" id="PF07355">
    <property type="entry name" value="GRDB"/>
    <property type="match status" value="1"/>
</dbReference>
<evidence type="ECO:0008006" key="5">
    <source>
        <dbReference type="Google" id="ProtNLM"/>
    </source>
</evidence>
<evidence type="ECO:0000313" key="4">
    <source>
        <dbReference type="Proteomes" id="UP000050277"/>
    </source>
</evidence>
<dbReference type="AlphaFoldDB" id="A0A0P6Z2D1"/>
<reference evidence="3 4" key="1">
    <citation type="submission" date="2015-07" db="EMBL/GenBank/DDBJ databases">
        <title>Whole genome sequence of Herpetosiphon geysericola DSM 7119.</title>
        <authorList>
            <person name="Hemp J."/>
            <person name="Ward L.M."/>
            <person name="Pace L.A."/>
            <person name="Fischer W.W."/>
        </authorList>
    </citation>
    <scope>NUCLEOTIDE SEQUENCE [LARGE SCALE GENOMIC DNA]</scope>
    <source>
        <strain evidence="3 4">DSM 7119</strain>
    </source>
</reference>
<keyword evidence="1" id="KW-0712">Selenocysteine</keyword>
<name>A0A0P6Z2D1_9CHLR</name>
<dbReference type="OrthoDB" id="1550957at2"/>
<dbReference type="Proteomes" id="UP000050277">
    <property type="component" value="Unassembled WGS sequence"/>
</dbReference>